<dbReference type="PANTHER" id="PTHR42749">
    <property type="entry name" value="CELL SHAPE-DETERMINING PROTEIN MREB"/>
    <property type="match status" value="1"/>
</dbReference>
<proteinExistence type="inferred from homology"/>
<evidence type="ECO:0000256" key="1">
    <source>
        <dbReference type="ARBA" id="ARBA00004496"/>
    </source>
</evidence>
<sequence length="340" mass="37931">MVRNVYGLDLGSSEIKIYDKRQDKIWSEKTVLALSNRTDILAFGNDAFEMYEKTPGNIEVVFPMKEGVISKFDNMQNLLSLLLRKDKNFSRGSAYVVAVPTDVTEVEKKAFFDLVIHSNAKAKEVNIVERSIADAIGLNIDVENTNGVMIANFGGETTEISVLAGGGMVLNKLVKIGGYHYDQAIVNLVRRSQDFLIGMRTAEVLRKEFSVFSDDTLSGKVVSGRDLITGVPMQKNIGINVVRASIKDPLNECVRAMFSLLDRTPPEVRKAIYENGLYITGGIANMKGLEHYIERSINIKTKVAAKPSVTAIRGLNKIVMSKELKKMAYSMLNESYRWMR</sequence>
<evidence type="ECO:0000256" key="3">
    <source>
        <dbReference type="ARBA" id="ARBA00022741"/>
    </source>
</evidence>
<comment type="caution">
    <text evidence="7">The sequence shown here is derived from an EMBL/GenBank/DDBJ whole genome shotgun (WGS) entry which is preliminary data.</text>
</comment>
<evidence type="ECO:0000256" key="6">
    <source>
        <dbReference type="ARBA" id="ARBA00023458"/>
    </source>
</evidence>
<dbReference type="Pfam" id="PF06723">
    <property type="entry name" value="MreB_Mbl"/>
    <property type="match status" value="1"/>
</dbReference>
<keyword evidence="5" id="KW-0133">Cell shape</keyword>
<organism evidence="7 8">
    <name type="scientific">Aequitasia blattaphilus</name>
    <dbReference type="NCBI Taxonomy" id="2949332"/>
    <lineage>
        <taxon>Bacteria</taxon>
        <taxon>Bacillati</taxon>
        <taxon>Bacillota</taxon>
        <taxon>Clostridia</taxon>
        <taxon>Lachnospirales</taxon>
        <taxon>Lachnospiraceae</taxon>
        <taxon>Aequitasia</taxon>
    </lineage>
</organism>
<evidence type="ECO:0000313" key="7">
    <source>
        <dbReference type="EMBL" id="MCP1101692.1"/>
    </source>
</evidence>
<accession>A0ABT1EB06</accession>
<evidence type="ECO:0000256" key="4">
    <source>
        <dbReference type="ARBA" id="ARBA00022840"/>
    </source>
</evidence>
<evidence type="ECO:0000256" key="2">
    <source>
        <dbReference type="ARBA" id="ARBA00022490"/>
    </source>
</evidence>
<dbReference type="Proteomes" id="UP001523566">
    <property type="component" value="Unassembled WGS sequence"/>
</dbReference>
<reference evidence="7 8" key="1">
    <citation type="journal article" date="2022" name="Genome Biol. Evol.">
        <title>Host diet, physiology and behaviors set the stage for Lachnospiraceae cladogenesis.</title>
        <authorList>
            <person name="Vera-Ponce De Leon A."/>
            <person name="Schneider M."/>
            <person name="Jahnes B.C."/>
            <person name="Sadowski V."/>
            <person name="Camuy-Velez L.A."/>
            <person name="Duan J."/>
            <person name="Sabree Z.L."/>
        </authorList>
    </citation>
    <scope>NUCLEOTIDE SEQUENCE [LARGE SCALE GENOMIC DNA]</scope>
    <source>
        <strain evidence="7 8">PAL113</strain>
    </source>
</reference>
<protein>
    <submittedName>
        <fullName evidence="7">Rod shape-determining protein</fullName>
    </submittedName>
</protein>
<gene>
    <name evidence="7" type="ORF">NK125_04590</name>
</gene>
<keyword evidence="8" id="KW-1185">Reference proteome</keyword>
<comment type="similarity">
    <text evidence="6">Belongs to the FtsA/MreB family.</text>
</comment>
<dbReference type="PANTHER" id="PTHR42749:SF1">
    <property type="entry name" value="CELL SHAPE-DETERMINING PROTEIN MREB"/>
    <property type="match status" value="1"/>
</dbReference>
<dbReference type="RefSeq" id="WP_262065475.1">
    <property type="nucleotide sequence ID" value="NZ_JAMXOD010000004.1"/>
</dbReference>
<dbReference type="PRINTS" id="PR01652">
    <property type="entry name" value="SHAPEPROTEIN"/>
</dbReference>
<name>A0ABT1EB06_9FIRM</name>
<keyword evidence="4" id="KW-0067">ATP-binding</keyword>
<dbReference type="EMBL" id="JAMZFW010000004">
    <property type="protein sequence ID" value="MCP1101692.1"/>
    <property type="molecule type" value="Genomic_DNA"/>
</dbReference>
<comment type="subcellular location">
    <subcellularLocation>
        <location evidence="1">Cytoplasm</location>
    </subcellularLocation>
</comment>
<dbReference type="InterPro" id="IPR004753">
    <property type="entry name" value="MreB"/>
</dbReference>
<dbReference type="Gene3D" id="3.30.420.40">
    <property type="match status" value="2"/>
</dbReference>
<evidence type="ECO:0000313" key="8">
    <source>
        <dbReference type="Proteomes" id="UP001523566"/>
    </source>
</evidence>
<keyword evidence="3" id="KW-0547">Nucleotide-binding</keyword>
<dbReference type="SUPFAM" id="SSF53067">
    <property type="entry name" value="Actin-like ATPase domain"/>
    <property type="match status" value="2"/>
</dbReference>
<dbReference type="InterPro" id="IPR043129">
    <property type="entry name" value="ATPase_NBD"/>
</dbReference>
<keyword evidence="2" id="KW-0963">Cytoplasm</keyword>
<evidence type="ECO:0000256" key="5">
    <source>
        <dbReference type="ARBA" id="ARBA00022960"/>
    </source>
</evidence>
<dbReference type="InterPro" id="IPR056546">
    <property type="entry name" value="MreB_MamK-like"/>
</dbReference>